<comment type="caution">
    <text evidence="2">The sequence shown here is derived from an EMBL/GenBank/DDBJ whole genome shotgun (WGS) entry which is preliminary data.</text>
</comment>
<evidence type="ECO:0000256" key="1">
    <source>
        <dbReference type="SAM" id="MobiDB-lite"/>
    </source>
</evidence>
<gene>
    <name evidence="2" type="ORF">DVZ84_08790</name>
</gene>
<sequence>MAYVPQDLLDRVSALEREVRTLRGRAQMRPALNTILNGDVRIGEGGRLIAEAATGNRVFMTGQDAEGDWAVGMARSVSGTAALTVGDEYNGSGAGQMIRTWSRSGEVIMMDDAWCDWMLGRPWMPFPMYPTAIQGYEGGTGWGFAWVGRGPAQNAVLVLKFSTISSNGGQVRVNYVRGSDSRTLGTWTIPSGSTWVDRTIVQPLDGADFGEEVTIQIEHRNSTAGAIETRVFACYTRNTFNAGEVPDPPASLAAAATTEPTAEARAIPGDPNNDRQEA</sequence>
<dbReference type="OrthoDB" id="3672045at2"/>
<proteinExistence type="predicted"/>
<feature type="region of interest" description="Disordered" evidence="1">
    <location>
        <begin position="245"/>
        <end position="278"/>
    </location>
</feature>
<dbReference type="RefSeq" id="WP_114528232.1">
    <property type="nucleotide sequence ID" value="NZ_QQBH01000005.1"/>
</dbReference>
<accession>A0A369V7T4</accession>
<protein>
    <submittedName>
        <fullName evidence="2">Uncharacterized protein</fullName>
    </submittedName>
</protein>
<name>A0A369V7T4_9ACTN</name>
<reference evidence="2 3" key="1">
    <citation type="submission" date="2018-07" db="EMBL/GenBank/DDBJ databases">
        <title>Genome guided investigation of antibiotics producing actinomycetales strain isolated from a Macau mangrove ecosystem.</title>
        <authorList>
            <person name="Hu D."/>
        </authorList>
    </citation>
    <scope>NUCLEOTIDE SEQUENCE [LARGE SCALE GENOMIC DNA]</scope>
    <source>
        <strain evidence="2 3">2297</strain>
    </source>
</reference>
<organism evidence="2 3">
    <name type="scientific">Streptomyces parvulus</name>
    <dbReference type="NCBI Taxonomy" id="146923"/>
    <lineage>
        <taxon>Bacteria</taxon>
        <taxon>Bacillati</taxon>
        <taxon>Actinomycetota</taxon>
        <taxon>Actinomycetes</taxon>
        <taxon>Kitasatosporales</taxon>
        <taxon>Streptomycetaceae</taxon>
        <taxon>Streptomyces</taxon>
    </lineage>
</organism>
<feature type="compositionally biased region" description="Low complexity" evidence="1">
    <location>
        <begin position="250"/>
        <end position="266"/>
    </location>
</feature>
<dbReference type="EMBL" id="QQBH01000005">
    <property type="protein sequence ID" value="RDD89094.1"/>
    <property type="molecule type" value="Genomic_DNA"/>
</dbReference>
<dbReference type="Proteomes" id="UP000253742">
    <property type="component" value="Unassembled WGS sequence"/>
</dbReference>
<evidence type="ECO:0000313" key="2">
    <source>
        <dbReference type="EMBL" id="RDD89094.1"/>
    </source>
</evidence>
<dbReference type="AlphaFoldDB" id="A0A369V7T4"/>
<evidence type="ECO:0000313" key="3">
    <source>
        <dbReference type="Proteomes" id="UP000253742"/>
    </source>
</evidence>